<proteinExistence type="predicted"/>
<dbReference type="EMBL" id="QEAS01000038">
    <property type="protein sequence ID" value="PWG78042.1"/>
    <property type="molecule type" value="Genomic_DNA"/>
</dbReference>
<evidence type="ECO:0008006" key="4">
    <source>
        <dbReference type="Google" id="ProtNLM"/>
    </source>
</evidence>
<accession>A0A2U2P9H8</accession>
<gene>
    <name evidence="2" type="ORF">DDR33_24345</name>
</gene>
<sequence length="164" mass="18439">MKNKKMTYVLIVSVAAVWGIIFYRIYTAAAGDEEYVQPAAYSKTTYQSLDEYQLKDTAKLSLNYRDPFSGQAAVPEPVVAENQNAKPFIASAPPPPPPVNWSIIHYTGYIVNSGLKRMVAIMNINGKEYMLSEGQKAEGVTLLKNYRDSVKVSYQNKTKYIRVE</sequence>
<comment type="caution">
    <text evidence="2">The sequence shown here is derived from an EMBL/GenBank/DDBJ whole genome shotgun (WGS) entry which is preliminary data.</text>
</comment>
<evidence type="ECO:0000313" key="3">
    <source>
        <dbReference type="Proteomes" id="UP000245647"/>
    </source>
</evidence>
<dbReference type="OrthoDB" id="676730at2"/>
<keyword evidence="1" id="KW-1133">Transmembrane helix</keyword>
<keyword evidence="3" id="KW-1185">Reference proteome</keyword>
<dbReference type="AlphaFoldDB" id="A0A2U2P9H8"/>
<dbReference type="Proteomes" id="UP000245647">
    <property type="component" value="Unassembled WGS sequence"/>
</dbReference>
<keyword evidence="1" id="KW-0472">Membrane</keyword>
<feature type="transmembrane region" description="Helical" evidence="1">
    <location>
        <begin position="7"/>
        <end position="26"/>
    </location>
</feature>
<organism evidence="2 3">
    <name type="scientific">Pararcticibacter amylolyticus</name>
    <dbReference type="NCBI Taxonomy" id="2173175"/>
    <lineage>
        <taxon>Bacteria</taxon>
        <taxon>Pseudomonadati</taxon>
        <taxon>Bacteroidota</taxon>
        <taxon>Sphingobacteriia</taxon>
        <taxon>Sphingobacteriales</taxon>
        <taxon>Sphingobacteriaceae</taxon>
        <taxon>Pararcticibacter</taxon>
    </lineage>
</organism>
<dbReference type="RefSeq" id="WP_109418407.1">
    <property type="nucleotide sequence ID" value="NZ_QEAS01000038.1"/>
</dbReference>
<evidence type="ECO:0000256" key="1">
    <source>
        <dbReference type="SAM" id="Phobius"/>
    </source>
</evidence>
<protein>
    <recommendedName>
        <fullName evidence="4">Type II secretion system protein GspC N-terminal domain-containing protein</fullName>
    </recommendedName>
</protein>
<evidence type="ECO:0000313" key="2">
    <source>
        <dbReference type="EMBL" id="PWG78042.1"/>
    </source>
</evidence>
<name>A0A2U2P9H8_9SPHI</name>
<keyword evidence="1" id="KW-0812">Transmembrane</keyword>
<reference evidence="2 3" key="1">
    <citation type="submission" date="2018-04" db="EMBL/GenBank/DDBJ databases">
        <title>Pedobacter chongqingensis sp. nov., isolated from a rottenly hemp rope.</title>
        <authorList>
            <person name="Cai Y."/>
        </authorList>
    </citation>
    <scope>NUCLEOTIDE SEQUENCE [LARGE SCALE GENOMIC DNA]</scope>
    <source>
        <strain evidence="2 3">FJ4-8</strain>
    </source>
</reference>